<dbReference type="eggNOG" id="COG1051">
    <property type="taxonomic scope" value="Bacteria"/>
</dbReference>
<dbReference type="CDD" id="cd18873">
    <property type="entry name" value="NUDIX_NadM_like"/>
    <property type="match status" value="1"/>
</dbReference>
<dbReference type="Gene3D" id="3.90.79.10">
    <property type="entry name" value="Nucleoside Triphosphate Pyrophosphohydrolase"/>
    <property type="match status" value="1"/>
</dbReference>
<protein>
    <submittedName>
        <fullName evidence="3">Putative hydrolase</fullName>
    </submittedName>
</protein>
<evidence type="ECO:0000256" key="1">
    <source>
        <dbReference type="ARBA" id="ARBA00005582"/>
    </source>
</evidence>
<dbReference type="RefSeq" id="WP_008377676.1">
    <property type="nucleotide sequence ID" value="NZ_BAOP01000008.1"/>
</dbReference>
<dbReference type="EMBL" id="BAOP01000008">
    <property type="protein sequence ID" value="GAC79333.1"/>
    <property type="molecule type" value="Genomic_DNA"/>
</dbReference>
<dbReference type="GO" id="GO:0016787">
    <property type="term" value="F:hydrolase activity"/>
    <property type="evidence" value="ECO:0007669"/>
    <property type="project" value="UniProtKB-KW"/>
</dbReference>
<accession>M3VAY7</accession>
<keyword evidence="4" id="KW-1185">Reference proteome</keyword>
<evidence type="ECO:0000313" key="4">
    <source>
        <dbReference type="Proteomes" id="UP000035009"/>
    </source>
</evidence>
<gene>
    <name evidence="3" type="ORF">GM1_008_00950</name>
</gene>
<dbReference type="PANTHER" id="PTHR43736:SF1">
    <property type="entry name" value="DIHYDRONEOPTERIN TRIPHOSPHATE DIPHOSPHATASE"/>
    <property type="match status" value="1"/>
</dbReference>
<dbReference type="InterPro" id="IPR015797">
    <property type="entry name" value="NUDIX_hydrolase-like_dom_sf"/>
</dbReference>
<dbReference type="SUPFAM" id="SSF55811">
    <property type="entry name" value="Nudix"/>
    <property type="match status" value="1"/>
</dbReference>
<dbReference type="PANTHER" id="PTHR43736">
    <property type="entry name" value="ADP-RIBOSE PYROPHOSPHATASE"/>
    <property type="match status" value="1"/>
</dbReference>
<dbReference type="STRING" id="410332.SAMN04488550_4305"/>
<dbReference type="AlphaFoldDB" id="M3VAY7"/>
<reference evidence="3 4" key="1">
    <citation type="submission" date="2013-02" db="EMBL/GenBank/DDBJ databases">
        <title>Whole genome shotgun sequence of Gordonia malaquae NBRC 108250.</title>
        <authorList>
            <person name="Yoshida I."/>
            <person name="Hosoyama A."/>
            <person name="Tsuchikane K."/>
            <person name="Ando Y."/>
            <person name="Baba S."/>
            <person name="Ohji S."/>
            <person name="Hamada M."/>
            <person name="Tamura T."/>
            <person name="Yamazoe A."/>
            <person name="Yamazaki S."/>
            <person name="Fujita N."/>
        </authorList>
    </citation>
    <scope>NUCLEOTIDE SEQUENCE [LARGE SCALE GENOMIC DNA]</scope>
    <source>
        <strain evidence="3 4">NBRC 108250</strain>
    </source>
</reference>
<organism evidence="3 4">
    <name type="scientific">Gordonia malaquae NBRC 108250</name>
    <dbReference type="NCBI Taxonomy" id="1223542"/>
    <lineage>
        <taxon>Bacteria</taxon>
        <taxon>Bacillati</taxon>
        <taxon>Actinomycetota</taxon>
        <taxon>Actinomycetes</taxon>
        <taxon>Mycobacteriales</taxon>
        <taxon>Gordoniaceae</taxon>
        <taxon>Gordonia</taxon>
    </lineage>
</organism>
<feature type="region of interest" description="Disordered" evidence="2">
    <location>
        <begin position="185"/>
        <end position="213"/>
    </location>
</feature>
<evidence type="ECO:0000313" key="3">
    <source>
        <dbReference type="EMBL" id="GAC79333.1"/>
    </source>
</evidence>
<name>M3VAY7_GORML</name>
<keyword evidence="3" id="KW-0378">Hydrolase</keyword>
<evidence type="ECO:0000256" key="2">
    <source>
        <dbReference type="SAM" id="MobiDB-lite"/>
    </source>
</evidence>
<sequence length="213" mass="22816">MTDQPLIAVDVVPVAWTQAGLVVGTARRRFEPFIGRFALPGVLLGAGERLSDAAGRALDSKAGIGASSVRHLFQIGAFDGPDREPRRHAISVAFVAVIDPGVVDGGAAEVSWTRADEESALPFDHNAIVAVALTQIRQRLWSDDDTTRALTGPWFSTPDAVRLTSDVTGQPVHQSNLRRALAGHSRLRSTQAPDVGKPGRRPLVWEWSSADGD</sequence>
<proteinExistence type="inferred from homology"/>
<dbReference type="Proteomes" id="UP000035009">
    <property type="component" value="Unassembled WGS sequence"/>
</dbReference>
<comment type="caution">
    <text evidence="3">The sequence shown here is derived from an EMBL/GenBank/DDBJ whole genome shotgun (WGS) entry which is preliminary data.</text>
</comment>
<comment type="similarity">
    <text evidence="1">Belongs to the Nudix hydrolase family.</text>
</comment>
<dbReference type="OrthoDB" id="9786141at2"/>